<keyword evidence="5 6" id="KW-0472">Membrane</keyword>
<evidence type="ECO:0000256" key="4">
    <source>
        <dbReference type="ARBA" id="ARBA00022989"/>
    </source>
</evidence>
<evidence type="ECO:0000313" key="7">
    <source>
        <dbReference type="EMBL" id="EHO42107.1"/>
    </source>
</evidence>
<evidence type="ECO:0000256" key="6">
    <source>
        <dbReference type="SAM" id="Phobius"/>
    </source>
</evidence>
<sequence length="252" mass="28868">MELILQQTQNDHWMVRLNSLGKMLSAIILIAGILALPFRSSFHLFWLTAWTFALIAVALSINFKLIKYFSRSAVMFLLLTIALPFHPASAQEAAWIKIDGIALYQSGVQQLAATFLKAMQILAVSLIVVVTTPYTRLLKSLQRFKIPDWVLAILMYMFRLIFLMEQEMARMKRAINARSAKIGLKRKLQILIAFTGVYLARLMDRSERGYQAMIARGFRGKIEFWDEESWSLKDGILLAISATFFLGVVLWR</sequence>
<feature type="transmembrane region" description="Helical" evidence="6">
    <location>
        <begin position="235"/>
        <end position="251"/>
    </location>
</feature>
<dbReference type="CDD" id="cd16914">
    <property type="entry name" value="EcfT"/>
    <property type="match status" value="1"/>
</dbReference>
<dbReference type="STRING" id="880073.Cabys_1317"/>
<dbReference type="HOGENOM" id="CLU_1101286_0_0_0"/>
<dbReference type="PaxDb" id="880073-Calab_2497"/>
<dbReference type="InterPro" id="IPR003339">
    <property type="entry name" value="ABC/ECF_trnsptr_transmembrane"/>
</dbReference>
<evidence type="ECO:0000313" key="8">
    <source>
        <dbReference type="Proteomes" id="UP000004671"/>
    </source>
</evidence>
<proteinExistence type="predicted"/>
<feature type="transmembrane region" description="Helical" evidence="6">
    <location>
        <begin position="146"/>
        <end position="163"/>
    </location>
</feature>
<dbReference type="InterPro" id="IPR051611">
    <property type="entry name" value="ECF_transporter_component"/>
</dbReference>
<comment type="subcellular location">
    <subcellularLocation>
        <location evidence="1">Membrane</location>
        <topology evidence="1">Multi-pass membrane protein</topology>
    </subcellularLocation>
</comment>
<dbReference type="Pfam" id="PF02361">
    <property type="entry name" value="CbiQ"/>
    <property type="match status" value="1"/>
</dbReference>
<dbReference type="AlphaFoldDB" id="H1XND6"/>
<keyword evidence="3 6" id="KW-0812">Transmembrane</keyword>
<name>H1XND6_CALAY</name>
<evidence type="ECO:0000256" key="3">
    <source>
        <dbReference type="ARBA" id="ARBA00022692"/>
    </source>
</evidence>
<dbReference type="InParanoid" id="H1XND6"/>
<keyword evidence="2" id="KW-1003">Cell membrane</keyword>
<accession>H1XND6</accession>
<dbReference type="OrthoDB" id="8585740at2"/>
<feature type="transmembrane region" description="Helical" evidence="6">
    <location>
        <begin position="44"/>
        <end position="63"/>
    </location>
</feature>
<dbReference type="Proteomes" id="UP000004671">
    <property type="component" value="Chromosome"/>
</dbReference>
<feature type="transmembrane region" description="Helical" evidence="6">
    <location>
        <begin position="20"/>
        <end position="37"/>
    </location>
</feature>
<protein>
    <submittedName>
        <fullName evidence="7">ABC-type transporter, integral membrane subunit</fullName>
    </submittedName>
</protein>
<evidence type="ECO:0000256" key="5">
    <source>
        <dbReference type="ARBA" id="ARBA00023136"/>
    </source>
</evidence>
<dbReference type="eggNOG" id="COG0619">
    <property type="taxonomic scope" value="Bacteria"/>
</dbReference>
<evidence type="ECO:0000256" key="2">
    <source>
        <dbReference type="ARBA" id="ARBA00022475"/>
    </source>
</evidence>
<feature type="transmembrane region" description="Helical" evidence="6">
    <location>
        <begin position="111"/>
        <end position="134"/>
    </location>
</feature>
<dbReference type="EMBL" id="CM001402">
    <property type="protein sequence ID" value="EHO42107.1"/>
    <property type="molecule type" value="Genomic_DNA"/>
</dbReference>
<dbReference type="GO" id="GO:0005886">
    <property type="term" value="C:plasma membrane"/>
    <property type="evidence" value="ECO:0007669"/>
    <property type="project" value="UniProtKB-ARBA"/>
</dbReference>
<dbReference type="PANTHER" id="PTHR34857">
    <property type="entry name" value="SLL0384 PROTEIN"/>
    <property type="match status" value="1"/>
</dbReference>
<keyword evidence="4 6" id="KW-1133">Transmembrane helix</keyword>
<evidence type="ECO:0000256" key="1">
    <source>
        <dbReference type="ARBA" id="ARBA00004141"/>
    </source>
</evidence>
<dbReference type="RefSeq" id="WP_006929340.1">
    <property type="nucleotide sequence ID" value="NZ_CM001402.1"/>
</dbReference>
<keyword evidence="8" id="KW-1185">Reference proteome</keyword>
<dbReference type="PANTHER" id="PTHR34857:SF2">
    <property type="entry name" value="SLL0384 PROTEIN"/>
    <property type="match status" value="1"/>
</dbReference>
<gene>
    <name evidence="7" type="ORF">Calab_2497</name>
</gene>
<reference evidence="7 8" key="1">
    <citation type="submission" date="2011-09" db="EMBL/GenBank/DDBJ databases">
        <title>The permanent draft genome of Caldithrix abyssi DSM 13497.</title>
        <authorList>
            <consortium name="US DOE Joint Genome Institute (JGI-PGF)"/>
            <person name="Lucas S."/>
            <person name="Han J."/>
            <person name="Lapidus A."/>
            <person name="Bruce D."/>
            <person name="Goodwin L."/>
            <person name="Pitluck S."/>
            <person name="Peters L."/>
            <person name="Kyrpides N."/>
            <person name="Mavromatis K."/>
            <person name="Ivanova N."/>
            <person name="Mikhailova N."/>
            <person name="Chertkov O."/>
            <person name="Detter J.C."/>
            <person name="Tapia R."/>
            <person name="Han C."/>
            <person name="Land M."/>
            <person name="Hauser L."/>
            <person name="Markowitz V."/>
            <person name="Cheng J.-F."/>
            <person name="Hugenholtz P."/>
            <person name="Woyke T."/>
            <person name="Wu D."/>
            <person name="Spring S."/>
            <person name="Brambilla E."/>
            <person name="Klenk H.-P."/>
            <person name="Eisen J.A."/>
        </authorList>
    </citation>
    <scope>NUCLEOTIDE SEQUENCE [LARGE SCALE GENOMIC DNA]</scope>
    <source>
        <strain evidence="7 8">DSM 13497</strain>
    </source>
</reference>
<organism evidence="7 8">
    <name type="scientific">Caldithrix abyssi DSM 13497</name>
    <dbReference type="NCBI Taxonomy" id="880073"/>
    <lineage>
        <taxon>Bacteria</taxon>
        <taxon>Pseudomonadati</taxon>
        <taxon>Calditrichota</taxon>
        <taxon>Calditrichia</taxon>
        <taxon>Calditrichales</taxon>
        <taxon>Calditrichaceae</taxon>
        <taxon>Caldithrix</taxon>
    </lineage>
</organism>